<dbReference type="RefSeq" id="WP_128564633.1">
    <property type="nucleotide sequence ID" value="NZ_BPQH01000003.1"/>
</dbReference>
<dbReference type="Proteomes" id="UP001055167">
    <property type="component" value="Unassembled WGS sequence"/>
</dbReference>
<dbReference type="Pfam" id="PF14891">
    <property type="entry name" value="Peptidase_M91"/>
    <property type="match status" value="1"/>
</dbReference>
<sequence length="236" mass="26727">MRYWGQNIIIDGRWIINSADSKDNSSAQNPDADKFESDIQDLFRVLAANDVASVIISGFSKGGFNLTVRPLSRAAGGKAQSAPVIDSDAAETDFGAPAAAGRGTSVNIWINAQSMLVGDHQYRSKDTLFHECVHALRQMRGRWRATPMSGWDNKEEFYATMVANIYASNDGRNKDMRADHRKKFTQLTESDQSFRSKYNMEILDFRYTMSDIYDGIAKNKRGWNPLRVFESTFWNR</sequence>
<reference evidence="1" key="1">
    <citation type="journal article" date="2021" name="Front. Microbiol.">
        <title>Comprehensive Comparative Genomics and Phenotyping of Methylobacterium Species.</title>
        <authorList>
            <person name="Alessa O."/>
            <person name="Ogura Y."/>
            <person name="Fujitani Y."/>
            <person name="Takami H."/>
            <person name="Hayashi T."/>
            <person name="Sahin N."/>
            <person name="Tani A."/>
        </authorList>
    </citation>
    <scope>NUCLEOTIDE SEQUENCE</scope>
    <source>
        <strain evidence="1">KCTC 52305</strain>
    </source>
</reference>
<reference evidence="1" key="2">
    <citation type="submission" date="2021-08" db="EMBL/GenBank/DDBJ databases">
        <authorList>
            <person name="Tani A."/>
            <person name="Ola A."/>
            <person name="Ogura Y."/>
            <person name="Katsura K."/>
            <person name="Hayashi T."/>
        </authorList>
    </citation>
    <scope>NUCLEOTIDE SEQUENCE</scope>
    <source>
        <strain evidence="1">KCTC 52305</strain>
    </source>
</reference>
<evidence type="ECO:0000313" key="2">
    <source>
        <dbReference type="Proteomes" id="UP001055167"/>
    </source>
</evidence>
<accession>A0ABQ4QU71</accession>
<comment type="caution">
    <text evidence="1">The sequence shown here is derived from an EMBL/GenBank/DDBJ whole genome shotgun (WGS) entry which is preliminary data.</text>
</comment>
<keyword evidence="2" id="KW-1185">Reference proteome</keyword>
<protein>
    <recommendedName>
        <fullName evidence="3">Lysine-specific metallo-endopeptidase domain-containing protein</fullName>
    </recommendedName>
</protein>
<proteinExistence type="predicted"/>
<evidence type="ECO:0000313" key="1">
    <source>
        <dbReference type="EMBL" id="GJD48310.1"/>
    </source>
</evidence>
<dbReference type="InterPro" id="IPR028208">
    <property type="entry name" value="Effector_pro_NleD-like"/>
</dbReference>
<evidence type="ECO:0008006" key="3">
    <source>
        <dbReference type="Google" id="ProtNLM"/>
    </source>
</evidence>
<gene>
    <name evidence="1" type="ORF">OPKNFCMD_1027</name>
</gene>
<organism evidence="1 2">
    <name type="scientific">Methylobacterium crusticola</name>
    <dbReference type="NCBI Taxonomy" id="1697972"/>
    <lineage>
        <taxon>Bacteria</taxon>
        <taxon>Pseudomonadati</taxon>
        <taxon>Pseudomonadota</taxon>
        <taxon>Alphaproteobacteria</taxon>
        <taxon>Hyphomicrobiales</taxon>
        <taxon>Methylobacteriaceae</taxon>
        <taxon>Methylobacterium</taxon>
    </lineage>
</organism>
<dbReference type="EMBL" id="BPQH01000003">
    <property type="protein sequence ID" value="GJD48310.1"/>
    <property type="molecule type" value="Genomic_DNA"/>
</dbReference>
<name>A0ABQ4QU71_9HYPH</name>